<feature type="region of interest" description="Disordered" evidence="1">
    <location>
        <begin position="144"/>
        <end position="173"/>
    </location>
</feature>
<sequence length="333" mass="36828">MRPAPLLHGIAMAASIRLAESKSIELVFEQDLETGRVATTAWDDSGSRIIALSCSDTVQLGNQTVTFHAKKDASGYFTIGDDTFPIEEDDSTGVLCSRMHNNEHARAECILSVPLIEELSTIAPDSVLECFADSKDPDRFRWQPIDVDSHEPMNGDNGDENDTMGQRRHLGRRQGCQTGIAQIQWPGVARNPRKWRRHQQLTPSLDCMSAATCTTSVISSRTITHSASVGAAKFISAGYSVGISQTSGFSLSCTANRNQRVCVKHWSRYQQYDVRRKAVLCGRTLTDERYNIRAPLKDQQRHSTHYCATGTNNCRSDGWLHWEDMGAGVHGGA</sequence>
<evidence type="ECO:0000256" key="1">
    <source>
        <dbReference type="SAM" id="MobiDB-lite"/>
    </source>
</evidence>
<organism evidence="2">
    <name type="scientific">Gibberella zeae</name>
    <name type="common">Wheat head blight fungus</name>
    <name type="synonym">Fusarium graminearum</name>
    <dbReference type="NCBI Taxonomy" id="5518"/>
    <lineage>
        <taxon>Eukaryota</taxon>
        <taxon>Fungi</taxon>
        <taxon>Dikarya</taxon>
        <taxon>Ascomycota</taxon>
        <taxon>Pezizomycotina</taxon>
        <taxon>Sordariomycetes</taxon>
        <taxon>Hypocreomycetidae</taxon>
        <taxon>Hypocreales</taxon>
        <taxon>Nectriaceae</taxon>
        <taxon>Fusarium</taxon>
    </lineage>
</organism>
<reference evidence="2" key="1">
    <citation type="submission" date="2019-04" db="EMBL/GenBank/DDBJ databases">
        <authorList>
            <person name="Melise S."/>
            <person name="Noan J."/>
            <person name="Okalmin O."/>
        </authorList>
    </citation>
    <scope>NUCLEOTIDE SEQUENCE</scope>
    <source>
        <strain evidence="2">FN9</strain>
    </source>
</reference>
<accession>A0A4E9E0S9</accession>
<gene>
    <name evidence="2" type="ORF">FUG_LOCUS386923</name>
</gene>
<dbReference type="AlphaFoldDB" id="A0A4E9E0S9"/>
<protein>
    <submittedName>
        <fullName evidence="2">Uncharacterized protein</fullName>
    </submittedName>
</protein>
<proteinExistence type="predicted"/>
<dbReference type="EMBL" id="CAAKMV010000142">
    <property type="protein sequence ID" value="VIO60105.1"/>
    <property type="molecule type" value="Genomic_DNA"/>
</dbReference>
<evidence type="ECO:0000313" key="2">
    <source>
        <dbReference type="EMBL" id="VIO60105.1"/>
    </source>
</evidence>
<feature type="compositionally biased region" description="Basic and acidic residues" evidence="1">
    <location>
        <begin position="144"/>
        <end position="153"/>
    </location>
</feature>
<name>A0A4E9E0S9_GIBZA</name>